<dbReference type="Proteomes" id="UP001620645">
    <property type="component" value="Unassembled WGS sequence"/>
</dbReference>
<keyword evidence="2" id="KW-1185">Reference proteome</keyword>
<protein>
    <submittedName>
        <fullName evidence="1">Uncharacterized protein</fullName>
    </submittedName>
</protein>
<proteinExistence type="predicted"/>
<gene>
    <name evidence="1" type="ORF">niasHS_015784</name>
</gene>
<dbReference type="InterPro" id="IPR019265">
    <property type="entry name" value="RTRAF"/>
</dbReference>
<evidence type="ECO:0000313" key="2">
    <source>
        <dbReference type="Proteomes" id="UP001620645"/>
    </source>
</evidence>
<comment type="caution">
    <text evidence="1">The sequence shown here is derived from an EMBL/GenBank/DDBJ whole genome shotgun (WGS) entry which is preliminary data.</text>
</comment>
<evidence type="ECO:0000313" key="1">
    <source>
        <dbReference type="EMBL" id="KAL3068233.1"/>
    </source>
</evidence>
<dbReference type="AlphaFoldDB" id="A0ABD2HQZ1"/>
<reference evidence="1 2" key="1">
    <citation type="submission" date="2024-10" db="EMBL/GenBank/DDBJ databases">
        <authorList>
            <person name="Kim D."/>
        </authorList>
    </citation>
    <scope>NUCLEOTIDE SEQUENCE [LARGE SCALE GENOMIC DNA]</scope>
    <source>
        <strain evidence="1">Taebaek</strain>
    </source>
</reference>
<name>A0ABD2HQZ1_HETSC</name>
<dbReference type="PANTHER" id="PTHR15924">
    <property type="entry name" value="CLE"/>
    <property type="match status" value="1"/>
</dbReference>
<sequence>MEVDGPQQPQDGASSALNNVSASELAQTVRELATLFGIAAHPNPLVMLRAIEKRVVDIKMALNGGDGAPKNPLNVVPLELLATGTPPSGSRSFDNALRVLRLLHTARMRELQTRINATIVEVQKVTANPRADLSLGRIGR</sequence>
<organism evidence="1 2">
    <name type="scientific">Heterodera schachtii</name>
    <name type="common">Sugarbeet cyst nematode worm</name>
    <name type="synonym">Tylenchus schachtii</name>
    <dbReference type="NCBI Taxonomy" id="97005"/>
    <lineage>
        <taxon>Eukaryota</taxon>
        <taxon>Metazoa</taxon>
        <taxon>Ecdysozoa</taxon>
        <taxon>Nematoda</taxon>
        <taxon>Chromadorea</taxon>
        <taxon>Rhabditida</taxon>
        <taxon>Tylenchina</taxon>
        <taxon>Tylenchomorpha</taxon>
        <taxon>Tylenchoidea</taxon>
        <taxon>Heteroderidae</taxon>
        <taxon>Heteroderinae</taxon>
        <taxon>Heterodera</taxon>
    </lineage>
</organism>
<accession>A0ABD2HQZ1</accession>
<dbReference type="Pfam" id="PF10036">
    <property type="entry name" value="RLL"/>
    <property type="match status" value="1"/>
</dbReference>
<dbReference type="EMBL" id="JBICCN010000449">
    <property type="protein sequence ID" value="KAL3068233.1"/>
    <property type="molecule type" value="Genomic_DNA"/>
</dbReference>